<accession>A0A6N9HMR8</accession>
<evidence type="ECO:0008006" key="3">
    <source>
        <dbReference type="Google" id="ProtNLM"/>
    </source>
</evidence>
<gene>
    <name evidence="1" type="ORF">GTP41_21010</name>
</gene>
<keyword evidence="2" id="KW-1185">Reference proteome</keyword>
<dbReference type="RefSeq" id="WP_161027538.1">
    <property type="nucleotide sequence ID" value="NZ_WWCJ01000018.1"/>
</dbReference>
<sequence>MNIATLKVYGDEAAVADVRDGLPSEPDSDWKKGDVSPTGRTRIDHGFYVSLGTDANPDVLLRQIRAYLHECQARGITFDVAPIQAELRIAFVSAAPDQGSSTLDFTLADLALLLEMGIALSISS</sequence>
<comment type="caution">
    <text evidence="1">The sequence shown here is derived from an EMBL/GenBank/DDBJ whole genome shotgun (WGS) entry which is preliminary data.</text>
</comment>
<dbReference type="Proteomes" id="UP000448575">
    <property type="component" value="Unassembled WGS sequence"/>
</dbReference>
<organism evidence="1 2">
    <name type="scientific">Pseudoduganella guangdongensis</name>
    <dbReference type="NCBI Taxonomy" id="2692179"/>
    <lineage>
        <taxon>Bacteria</taxon>
        <taxon>Pseudomonadati</taxon>
        <taxon>Pseudomonadota</taxon>
        <taxon>Betaproteobacteria</taxon>
        <taxon>Burkholderiales</taxon>
        <taxon>Oxalobacteraceae</taxon>
        <taxon>Telluria group</taxon>
        <taxon>Pseudoduganella</taxon>
    </lineage>
</organism>
<evidence type="ECO:0000313" key="2">
    <source>
        <dbReference type="Proteomes" id="UP000448575"/>
    </source>
</evidence>
<dbReference type="AlphaFoldDB" id="A0A6N9HMR8"/>
<dbReference type="EMBL" id="WWCJ01000018">
    <property type="protein sequence ID" value="MYN04577.1"/>
    <property type="molecule type" value="Genomic_DNA"/>
</dbReference>
<protein>
    <recommendedName>
        <fullName evidence="3">DUF4279 domain-containing protein</fullName>
    </recommendedName>
</protein>
<evidence type="ECO:0000313" key="1">
    <source>
        <dbReference type="EMBL" id="MYN04577.1"/>
    </source>
</evidence>
<proteinExistence type="predicted"/>
<reference evidence="1 2" key="1">
    <citation type="submission" date="2019-12" db="EMBL/GenBank/DDBJ databases">
        <title>Novel species isolated from a subtropical stream in China.</title>
        <authorList>
            <person name="Lu H."/>
        </authorList>
    </citation>
    <scope>NUCLEOTIDE SEQUENCE [LARGE SCALE GENOMIC DNA]</scope>
    <source>
        <strain evidence="1 2">DS3</strain>
    </source>
</reference>
<name>A0A6N9HMR8_9BURK</name>